<dbReference type="Pfam" id="PF07683">
    <property type="entry name" value="CobW_C"/>
    <property type="match status" value="1"/>
</dbReference>
<dbReference type="CDD" id="cd03112">
    <property type="entry name" value="CobW-like"/>
    <property type="match status" value="1"/>
</dbReference>
<dbReference type="Gene3D" id="3.40.50.300">
    <property type="entry name" value="P-loop containing nucleotide triphosphate hydrolases"/>
    <property type="match status" value="1"/>
</dbReference>
<dbReference type="SUPFAM" id="SSF90002">
    <property type="entry name" value="Hypothetical protein YjiA, C-terminal domain"/>
    <property type="match status" value="1"/>
</dbReference>
<dbReference type="GO" id="GO:0016787">
    <property type="term" value="F:hydrolase activity"/>
    <property type="evidence" value="ECO:0007669"/>
    <property type="project" value="UniProtKB-KW"/>
</dbReference>
<comment type="similarity">
    <text evidence="4">Belongs to the SIMIBI class G3E GTPase family. ZNG1 subfamily.</text>
</comment>
<keyword evidence="2" id="KW-0378">Hydrolase</keyword>
<dbReference type="SUPFAM" id="SSF52540">
    <property type="entry name" value="P-loop containing nucleoside triphosphate hydrolases"/>
    <property type="match status" value="1"/>
</dbReference>
<comment type="catalytic activity">
    <reaction evidence="5">
        <text>GTP + H2O = GDP + phosphate + H(+)</text>
        <dbReference type="Rhea" id="RHEA:19669"/>
        <dbReference type="ChEBI" id="CHEBI:15377"/>
        <dbReference type="ChEBI" id="CHEBI:15378"/>
        <dbReference type="ChEBI" id="CHEBI:37565"/>
        <dbReference type="ChEBI" id="CHEBI:43474"/>
        <dbReference type="ChEBI" id="CHEBI:58189"/>
    </reaction>
    <physiologicalReaction direction="left-to-right" evidence="5">
        <dbReference type="Rhea" id="RHEA:19670"/>
    </physiologicalReaction>
</comment>
<keyword evidence="3" id="KW-0143">Chaperone</keyword>
<dbReference type="Gene3D" id="3.30.1220.10">
    <property type="entry name" value="CobW-like, C-terminal domain"/>
    <property type="match status" value="1"/>
</dbReference>
<comment type="caution">
    <text evidence="7">The sequence shown here is derived from an EMBL/GenBank/DDBJ whole genome shotgun (WGS) entry which is preliminary data.</text>
</comment>
<dbReference type="SMART" id="SM00833">
    <property type="entry name" value="CobW_C"/>
    <property type="match status" value="1"/>
</dbReference>
<keyword evidence="1" id="KW-0547">Nucleotide-binding</keyword>
<dbReference type="RefSeq" id="WP_232229588.1">
    <property type="nucleotide sequence ID" value="NZ_AXCZ01000017.1"/>
</dbReference>
<gene>
    <name evidence="7" type="ORF">N869_06880</name>
</gene>
<dbReference type="Proteomes" id="UP000054314">
    <property type="component" value="Unassembled WGS sequence"/>
</dbReference>
<dbReference type="InterPro" id="IPR027417">
    <property type="entry name" value="P-loop_NTPase"/>
</dbReference>
<proteinExistence type="inferred from homology"/>
<evidence type="ECO:0000256" key="3">
    <source>
        <dbReference type="ARBA" id="ARBA00023186"/>
    </source>
</evidence>
<dbReference type="Pfam" id="PF02492">
    <property type="entry name" value="cobW"/>
    <property type="match status" value="1"/>
</dbReference>
<organism evidence="7 8">
    <name type="scientific">Cellulomonas bogoriensis 69B4 = DSM 16987</name>
    <dbReference type="NCBI Taxonomy" id="1386082"/>
    <lineage>
        <taxon>Bacteria</taxon>
        <taxon>Bacillati</taxon>
        <taxon>Actinomycetota</taxon>
        <taxon>Actinomycetes</taxon>
        <taxon>Micrococcales</taxon>
        <taxon>Cellulomonadaceae</taxon>
        <taxon>Cellulomonas</taxon>
    </lineage>
</organism>
<dbReference type="InterPro" id="IPR051316">
    <property type="entry name" value="Zinc-reg_GTPase_activator"/>
</dbReference>
<dbReference type="GO" id="GO:0000166">
    <property type="term" value="F:nucleotide binding"/>
    <property type="evidence" value="ECO:0007669"/>
    <property type="project" value="UniProtKB-KW"/>
</dbReference>
<dbReference type="InterPro" id="IPR003495">
    <property type="entry name" value="CobW/HypB/UreG_nucleotide-bd"/>
</dbReference>
<dbReference type="AlphaFoldDB" id="A0A0A0C1A5"/>
<evidence type="ECO:0000259" key="6">
    <source>
        <dbReference type="SMART" id="SM00833"/>
    </source>
</evidence>
<protein>
    <submittedName>
        <fullName evidence="7">Cobalamin biosynthesis protein CobW</fullName>
    </submittedName>
</protein>
<evidence type="ECO:0000256" key="2">
    <source>
        <dbReference type="ARBA" id="ARBA00022801"/>
    </source>
</evidence>
<evidence type="ECO:0000256" key="4">
    <source>
        <dbReference type="ARBA" id="ARBA00034320"/>
    </source>
</evidence>
<sequence length="339" mass="35619">MQVKGWRVPVVALTGHLGAGKTTVLNQLLLNPGARIGVVVNDFGAINVDAGLLTGQVSTAESIAGGCLCCLPDSGGLDEALEVLTRPRLRLDAVVVEASGVAEPAALGRLIRFSGAEHVRPGGLVDVVDADAYFATVDTGGDPPARFGATTLVVINKTDLLPADEREPTVERIRARVHERNPHAHVVVTTRGRVDPALVFDAATDHDPDDQLPLADLAREHAGPPHRHANAVTVPATGPVDPGALIDLLEDPPAGVYRLKGTVVVDTGRTTRAYTANVVGRHIHIAPHPATTGDGLVAIGTHLNHADVHRRLQTALAAPSGPVAAQAMRRLVRYRRLSE</sequence>
<dbReference type="InterPro" id="IPR036627">
    <property type="entry name" value="CobW-likC_sf"/>
</dbReference>
<evidence type="ECO:0000313" key="7">
    <source>
        <dbReference type="EMBL" id="KGM13975.1"/>
    </source>
</evidence>
<name>A0A0A0C1A5_9CELL</name>
<keyword evidence="8" id="KW-1185">Reference proteome</keyword>
<dbReference type="PANTHER" id="PTHR13748">
    <property type="entry name" value="COBW-RELATED"/>
    <property type="match status" value="1"/>
</dbReference>
<evidence type="ECO:0000313" key="8">
    <source>
        <dbReference type="Proteomes" id="UP000054314"/>
    </source>
</evidence>
<evidence type="ECO:0000256" key="5">
    <source>
        <dbReference type="ARBA" id="ARBA00049117"/>
    </source>
</evidence>
<evidence type="ECO:0000256" key="1">
    <source>
        <dbReference type="ARBA" id="ARBA00022741"/>
    </source>
</evidence>
<dbReference type="GO" id="GO:0005737">
    <property type="term" value="C:cytoplasm"/>
    <property type="evidence" value="ECO:0007669"/>
    <property type="project" value="TreeGrafter"/>
</dbReference>
<reference evidence="7 8" key="1">
    <citation type="submission" date="2013-08" db="EMBL/GenBank/DDBJ databases">
        <title>Genome sequencing of Cellulomonas bogoriensis 69B4.</title>
        <authorList>
            <person name="Chen F."/>
            <person name="Li Y."/>
            <person name="Wang G."/>
        </authorList>
    </citation>
    <scope>NUCLEOTIDE SEQUENCE [LARGE SCALE GENOMIC DNA]</scope>
    <source>
        <strain evidence="7 8">69B4</strain>
    </source>
</reference>
<dbReference type="EMBL" id="AXCZ01000017">
    <property type="protein sequence ID" value="KGM13975.1"/>
    <property type="molecule type" value="Genomic_DNA"/>
</dbReference>
<dbReference type="PANTHER" id="PTHR13748:SF62">
    <property type="entry name" value="COBW DOMAIN-CONTAINING PROTEIN"/>
    <property type="match status" value="1"/>
</dbReference>
<dbReference type="InterPro" id="IPR011629">
    <property type="entry name" value="CobW-like_C"/>
</dbReference>
<accession>A0A0A0C1A5</accession>
<feature type="domain" description="CobW C-terminal" evidence="6">
    <location>
        <begin position="229"/>
        <end position="316"/>
    </location>
</feature>